<reference evidence="2" key="1">
    <citation type="submission" date="2023-03" db="EMBL/GenBank/DDBJ databases">
        <authorList>
            <person name="Steffen K."/>
            <person name="Cardenas P."/>
        </authorList>
    </citation>
    <scope>NUCLEOTIDE SEQUENCE</scope>
</reference>
<dbReference type="EMBL" id="CASHTH010002346">
    <property type="protein sequence ID" value="CAI8028556.1"/>
    <property type="molecule type" value="Genomic_DNA"/>
</dbReference>
<comment type="caution">
    <text evidence="2">The sequence shown here is derived from an EMBL/GenBank/DDBJ whole genome shotgun (WGS) entry which is preliminary data.</text>
</comment>
<organism evidence="2 3">
    <name type="scientific">Geodia barretti</name>
    <name type="common">Barrett's horny sponge</name>
    <dbReference type="NCBI Taxonomy" id="519541"/>
    <lineage>
        <taxon>Eukaryota</taxon>
        <taxon>Metazoa</taxon>
        <taxon>Porifera</taxon>
        <taxon>Demospongiae</taxon>
        <taxon>Heteroscleromorpha</taxon>
        <taxon>Tetractinellida</taxon>
        <taxon>Astrophorina</taxon>
        <taxon>Geodiidae</taxon>
        <taxon>Geodia</taxon>
    </lineage>
</organism>
<evidence type="ECO:0000313" key="2">
    <source>
        <dbReference type="EMBL" id="CAI8028556.1"/>
    </source>
</evidence>
<dbReference type="AlphaFoldDB" id="A0AA35WTM9"/>
<protein>
    <submittedName>
        <fullName evidence="2">Uncharacterized protein</fullName>
    </submittedName>
</protein>
<proteinExistence type="predicted"/>
<name>A0AA35WTM9_GEOBA</name>
<feature type="signal peptide" evidence="1">
    <location>
        <begin position="1"/>
        <end position="20"/>
    </location>
</feature>
<keyword evidence="1" id="KW-0732">Signal</keyword>
<dbReference type="Proteomes" id="UP001174909">
    <property type="component" value="Unassembled WGS sequence"/>
</dbReference>
<evidence type="ECO:0000256" key="1">
    <source>
        <dbReference type="SAM" id="SignalP"/>
    </source>
</evidence>
<feature type="chain" id="PRO_5041348336" evidence="1">
    <location>
        <begin position="21"/>
        <end position="178"/>
    </location>
</feature>
<sequence>MNVATVCVLLLAVAVVQIYCKKSKPVCYHPGMTCKSNGKGGGSYWLLAAQDYLPPEVLYGTGGHGNGGGSSWLVAMQESRDRANAKLAAVKAFMCDCCCASVPCSQESLCGTDRNCPVNDCFAHILAKAAADDTPITPNYPAEILTASLFAEKALQKQERAELQDLMEDVVQMRDDNA</sequence>
<evidence type="ECO:0000313" key="3">
    <source>
        <dbReference type="Proteomes" id="UP001174909"/>
    </source>
</evidence>
<accession>A0AA35WTM9</accession>
<gene>
    <name evidence="2" type="ORF">GBAR_LOCUS16274</name>
</gene>
<keyword evidence="3" id="KW-1185">Reference proteome</keyword>